<dbReference type="PROSITE" id="PS50088">
    <property type="entry name" value="ANK_REPEAT"/>
    <property type="match status" value="3"/>
</dbReference>
<keyword evidence="5" id="KW-1185">Reference proteome</keyword>
<protein>
    <submittedName>
        <fullName evidence="4">Uncharacterized protein</fullName>
    </submittedName>
</protein>
<evidence type="ECO:0000313" key="5">
    <source>
        <dbReference type="Proteomes" id="UP000775872"/>
    </source>
</evidence>
<dbReference type="AlphaFoldDB" id="A0A9N9ZIK9"/>
<feature type="repeat" description="ANK" evidence="3">
    <location>
        <begin position="153"/>
        <end position="186"/>
    </location>
</feature>
<proteinExistence type="predicted"/>
<name>A0A9N9ZIK9_9HYPO</name>
<feature type="repeat" description="ANK" evidence="3">
    <location>
        <begin position="15"/>
        <end position="36"/>
    </location>
</feature>
<evidence type="ECO:0000256" key="1">
    <source>
        <dbReference type="ARBA" id="ARBA00022737"/>
    </source>
</evidence>
<accession>A0A9N9ZIK9</accession>
<dbReference type="Gene3D" id="1.25.40.20">
    <property type="entry name" value="Ankyrin repeat-containing domain"/>
    <property type="match status" value="3"/>
</dbReference>
<dbReference type="SUPFAM" id="SSF48403">
    <property type="entry name" value="Ankyrin repeat"/>
    <property type="match status" value="2"/>
</dbReference>
<keyword evidence="2 3" id="KW-0040">ANK repeat</keyword>
<dbReference type="GO" id="GO:0006396">
    <property type="term" value="P:RNA processing"/>
    <property type="evidence" value="ECO:0007669"/>
    <property type="project" value="TreeGrafter"/>
</dbReference>
<dbReference type="SUPFAM" id="SSF52047">
    <property type="entry name" value="RNI-like"/>
    <property type="match status" value="1"/>
</dbReference>
<dbReference type="SMART" id="SM00248">
    <property type="entry name" value="ANK"/>
    <property type="match status" value="7"/>
</dbReference>
<evidence type="ECO:0000256" key="3">
    <source>
        <dbReference type="PROSITE-ProRule" id="PRU00023"/>
    </source>
</evidence>
<dbReference type="GO" id="GO:0004540">
    <property type="term" value="F:RNA nuclease activity"/>
    <property type="evidence" value="ECO:0007669"/>
    <property type="project" value="TreeGrafter"/>
</dbReference>
<keyword evidence="1" id="KW-0677">Repeat</keyword>
<dbReference type="Gene3D" id="3.80.10.10">
    <property type="entry name" value="Ribonuclease Inhibitor"/>
    <property type="match status" value="1"/>
</dbReference>
<dbReference type="PROSITE" id="PS50297">
    <property type="entry name" value="ANK_REP_REGION"/>
    <property type="match status" value="2"/>
</dbReference>
<dbReference type="Pfam" id="PF12796">
    <property type="entry name" value="Ank_2"/>
    <property type="match status" value="2"/>
</dbReference>
<organism evidence="4 5">
    <name type="scientific">Clonostachys solani</name>
    <dbReference type="NCBI Taxonomy" id="160281"/>
    <lineage>
        <taxon>Eukaryota</taxon>
        <taxon>Fungi</taxon>
        <taxon>Dikarya</taxon>
        <taxon>Ascomycota</taxon>
        <taxon>Pezizomycotina</taxon>
        <taxon>Sordariomycetes</taxon>
        <taxon>Hypocreomycetidae</taxon>
        <taxon>Hypocreales</taxon>
        <taxon>Bionectriaceae</taxon>
        <taxon>Clonostachys</taxon>
    </lineage>
</organism>
<reference evidence="4" key="1">
    <citation type="submission" date="2021-10" db="EMBL/GenBank/DDBJ databases">
        <authorList>
            <person name="Piombo E."/>
        </authorList>
    </citation>
    <scope>NUCLEOTIDE SEQUENCE</scope>
</reference>
<dbReference type="GO" id="GO:0003723">
    <property type="term" value="F:RNA binding"/>
    <property type="evidence" value="ECO:0007669"/>
    <property type="project" value="TreeGrafter"/>
</dbReference>
<gene>
    <name evidence="4" type="ORF">CSOL1703_00017979</name>
</gene>
<dbReference type="OrthoDB" id="550575at2759"/>
<dbReference type="PANTHER" id="PTHR24141">
    <property type="entry name" value="2-5A-DEPENDENT RIBONUCLEASE"/>
    <property type="match status" value="1"/>
</dbReference>
<dbReference type="PANTHER" id="PTHR24141:SF1">
    <property type="entry name" value="2-5A-DEPENDENT RIBONUCLEASE"/>
    <property type="match status" value="1"/>
</dbReference>
<dbReference type="InterPro" id="IPR036770">
    <property type="entry name" value="Ankyrin_rpt-contain_sf"/>
</dbReference>
<evidence type="ECO:0000256" key="2">
    <source>
        <dbReference type="ARBA" id="ARBA00023043"/>
    </source>
</evidence>
<evidence type="ECO:0000313" key="4">
    <source>
        <dbReference type="EMBL" id="CAH0055784.1"/>
    </source>
</evidence>
<dbReference type="InterPro" id="IPR032675">
    <property type="entry name" value="LRR_dom_sf"/>
</dbReference>
<sequence>MSLETGADIQCMTADGWTPLLLAAENGHGSVVELLLAKDNLDADSNGRLYNRHTPLSRAATNGHEGIVKLLLAREDVNPDSMDNFRRTPLFHAARKGHSTVAELILATGRVGVGSLDEFGQAPLSIASENGHEAVVRLLLATNVINPDSQSSYGRTPLWWAARNGNDAVVAVLLATTGVAPDSKDKYGQTPLSIAAENGHRKVVKLLLAEDAVDPNSRDKYGWTPLSRAVANRKKVVMRLLPERGAIDPDFKDSYGSIWLDAAVMRRRERVCSSSFFRAVLPPIRTAKNNTFSGAQASVDKLPKRILLKSIPKGVKDARFRSSDHDWDGKYEQVIGTSTRNIVFGSRFVLTDDHIEDILALGSPICKKIVHFIFIYEDVSYDARNNAQSLTNEAVVRLGKSCPNLKKVQLQATSHVTDDGLLGLFQNCPNLTSVELTGTSRGRGDNLSGRALDELREHPEWVPKLKKLILGEGEHNKLFMKVMRALTKERPGLTVTLLQRYEVKKWGDWELEEIKIEYKKGRVAR</sequence>
<feature type="repeat" description="ANK" evidence="3">
    <location>
        <begin position="187"/>
        <end position="220"/>
    </location>
</feature>
<dbReference type="Pfam" id="PF00023">
    <property type="entry name" value="Ank"/>
    <property type="match status" value="1"/>
</dbReference>
<dbReference type="InterPro" id="IPR002110">
    <property type="entry name" value="Ankyrin_rpt"/>
</dbReference>
<dbReference type="Proteomes" id="UP000775872">
    <property type="component" value="Unassembled WGS sequence"/>
</dbReference>
<dbReference type="EMBL" id="CABFOC020000060">
    <property type="protein sequence ID" value="CAH0055784.1"/>
    <property type="molecule type" value="Genomic_DNA"/>
</dbReference>
<comment type="caution">
    <text evidence="4">The sequence shown here is derived from an EMBL/GenBank/DDBJ whole genome shotgun (WGS) entry which is preliminary data.</text>
</comment>